<reference evidence="1 2" key="1">
    <citation type="journal article" date="2019" name="Int. J. Syst. Evol. Microbiol.">
        <title>The Global Catalogue of Microorganisms (GCM) 10K type strain sequencing project: providing services to taxonomists for standard genome sequencing and annotation.</title>
        <authorList>
            <consortium name="The Broad Institute Genomics Platform"/>
            <consortium name="The Broad Institute Genome Sequencing Center for Infectious Disease"/>
            <person name="Wu L."/>
            <person name="Ma J."/>
        </authorList>
    </citation>
    <scope>NUCLEOTIDE SEQUENCE [LARGE SCALE GENOMIC DNA]</scope>
    <source>
        <strain evidence="1 2">JCM 17504</strain>
    </source>
</reference>
<organism evidence="1 2">
    <name type="scientific">Haladaptatus pallidirubidus</name>
    <dbReference type="NCBI Taxonomy" id="1008152"/>
    <lineage>
        <taxon>Archaea</taxon>
        <taxon>Methanobacteriati</taxon>
        <taxon>Methanobacteriota</taxon>
        <taxon>Stenosarchaea group</taxon>
        <taxon>Halobacteria</taxon>
        <taxon>Halobacteriales</taxon>
        <taxon>Haladaptataceae</taxon>
        <taxon>Haladaptatus</taxon>
    </lineage>
</organism>
<evidence type="ECO:0000313" key="1">
    <source>
        <dbReference type="EMBL" id="GAA5064944.1"/>
    </source>
</evidence>
<protein>
    <submittedName>
        <fullName evidence="1">Uncharacterized protein</fullName>
    </submittedName>
</protein>
<keyword evidence="2" id="KW-1185">Reference proteome</keyword>
<dbReference type="GeneID" id="68617717"/>
<dbReference type="EMBL" id="BAABKX010000030">
    <property type="protein sequence ID" value="GAA5064944.1"/>
    <property type="molecule type" value="Genomic_DNA"/>
</dbReference>
<comment type="caution">
    <text evidence="1">The sequence shown here is derived from an EMBL/GenBank/DDBJ whole genome shotgun (WGS) entry which is preliminary data.</text>
</comment>
<evidence type="ECO:0000313" key="2">
    <source>
        <dbReference type="Proteomes" id="UP001501729"/>
    </source>
</evidence>
<dbReference type="AlphaFoldDB" id="A0AAV3URD7"/>
<accession>A0AAV3URD7</accession>
<dbReference type="RefSeq" id="WP_227779004.1">
    <property type="nucleotide sequence ID" value="NZ_BAABKX010000030.1"/>
</dbReference>
<proteinExistence type="predicted"/>
<dbReference type="Proteomes" id="UP001501729">
    <property type="component" value="Unassembled WGS sequence"/>
</dbReference>
<gene>
    <name evidence="1" type="ORF">GCM10025751_55210</name>
</gene>
<sequence length="56" mass="6364">MEQIELDTLFDGNKGCFDYDRLYSRTKRAQIEIERFILLRRATDVELGAGVVGALG</sequence>
<name>A0AAV3URD7_9EURY</name>